<protein>
    <submittedName>
        <fullName evidence="1">Uncharacterized protein</fullName>
    </submittedName>
</protein>
<dbReference type="EMBL" id="CAKMMW010000049">
    <property type="protein sequence ID" value="CAH1232351.1"/>
    <property type="molecule type" value="Genomic_DNA"/>
</dbReference>
<dbReference type="Proteomes" id="UP000838821">
    <property type="component" value="Unassembled WGS sequence"/>
</dbReference>
<keyword evidence="2" id="KW-1185">Reference proteome</keyword>
<evidence type="ECO:0000313" key="2">
    <source>
        <dbReference type="Proteomes" id="UP000838821"/>
    </source>
</evidence>
<organism evidence="1 2">
    <name type="scientific">Paenibacillus allorhizoplanae</name>
    <dbReference type="NCBI Taxonomy" id="2905648"/>
    <lineage>
        <taxon>Bacteria</taxon>
        <taxon>Bacillati</taxon>
        <taxon>Bacillota</taxon>
        <taxon>Bacilli</taxon>
        <taxon>Bacillales</taxon>
        <taxon>Paenibacillaceae</taxon>
        <taxon>Paenibacillus</taxon>
    </lineage>
</organism>
<accession>A0ABN8HBD3</accession>
<gene>
    <name evidence="1" type="ORF">PAECIP111891_06996</name>
</gene>
<sequence length="85" mass="9747">MKGKEQMRNFEQVVRTADVMNGQPKAIFPNFKLTAIDCEGKELIKVTVWIEGMGMIEVNDTYWTLTEDGRNKILKLLKDAEALRS</sequence>
<evidence type="ECO:0000313" key="1">
    <source>
        <dbReference type="EMBL" id="CAH1232351.1"/>
    </source>
</evidence>
<name>A0ABN8HBD3_9BACL</name>
<reference evidence="1" key="1">
    <citation type="submission" date="2022-01" db="EMBL/GenBank/DDBJ databases">
        <authorList>
            <person name="Criscuolo A."/>
        </authorList>
    </citation>
    <scope>NUCLEOTIDE SEQUENCE</scope>
    <source>
        <strain evidence="1">CIP111891</strain>
    </source>
</reference>
<comment type="caution">
    <text evidence="1">The sequence shown here is derived from an EMBL/GenBank/DDBJ whole genome shotgun (WGS) entry which is preliminary data.</text>
</comment>
<proteinExistence type="predicted"/>